<sequence length="325" mass="37081">MIRTEYTRILVEIFTETGINAHELLKNSGLPPDLLSNTQDYLPVEPVKRLIYLLSHQVDGNNFSHLLRLAFREHIIPSIISQFDTAETVRDALIQASRIFSSDSPGSQIAVEEAHGRFWFCRGAHYEESPYFIWGEVFAVLYTIELISALTLLDWHPTQVKIQHNSTEAIESAIGSETQLFVGHNKTAVLINQEVLETKLQLSTFSARPKKELVEWHTSFSDNVFTALLPYVKEYSLSIDQAARLLQMSSRTLQRRLKEEKTTFRQIKESLMLSASCDLMEQGRSLTQIANQLGYKNLSHYSRAFKKITGLSPKSYKKSLLGIEE</sequence>
<dbReference type="PROSITE" id="PS01124">
    <property type="entry name" value="HTH_ARAC_FAMILY_2"/>
    <property type="match status" value="1"/>
</dbReference>
<dbReference type="PANTHER" id="PTHR47894">
    <property type="entry name" value="HTH-TYPE TRANSCRIPTIONAL REGULATOR GADX"/>
    <property type="match status" value="1"/>
</dbReference>
<name>A0A0J8VD78_9GAMM</name>
<dbReference type="InterPro" id="IPR018060">
    <property type="entry name" value="HTH_AraC"/>
</dbReference>
<protein>
    <submittedName>
        <fullName evidence="5">AraC family transcriptional regulator</fullName>
    </submittedName>
</protein>
<dbReference type="OrthoDB" id="5582699at2"/>
<dbReference type="Gene3D" id="1.10.10.60">
    <property type="entry name" value="Homeodomain-like"/>
    <property type="match status" value="1"/>
</dbReference>
<evidence type="ECO:0000256" key="3">
    <source>
        <dbReference type="ARBA" id="ARBA00023163"/>
    </source>
</evidence>
<dbReference type="InterPro" id="IPR009057">
    <property type="entry name" value="Homeodomain-like_sf"/>
</dbReference>
<organism evidence="5 6">
    <name type="scientific">Photobacterium swingsii</name>
    <dbReference type="NCBI Taxonomy" id="680026"/>
    <lineage>
        <taxon>Bacteria</taxon>
        <taxon>Pseudomonadati</taxon>
        <taxon>Pseudomonadota</taxon>
        <taxon>Gammaproteobacteria</taxon>
        <taxon>Vibrionales</taxon>
        <taxon>Vibrionaceae</taxon>
        <taxon>Photobacterium</taxon>
    </lineage>
</organism>
<dbReference type="GO" id="GO:0003700">
    <property type="term" value="F:DNA-binding transcription factor activity"/>
    <property type="evidence" value="ECO:0007669"/>
    <property type="project" value="InterPro"/>
</dbReference>
<reference evidence="5 6" key="1">
    <citation type="submission" date="2018-01" db="EMBL/GenBank/DDBJ databases">
        <title>Whole genome sequencing of Histamine producing bacteria.</title>
        <authorList>
            <person name="Butler K."/>
        </authorList>
    </citation>
    <scope>NUCLEOTIDE SEQUENCE [LARGE SCALE GENOMIC DNA]</scope>
    <source>
        <strain evidence="5 6">DSM 24669</strain>
    </source>
</reference>
<feature type="domain" description="HTH araC/xylS-type" evidence="4">
    <location>
        <begin position="222"/>
        <end position="319"/>
    </location>
</feature>
<dbReference type="STRING" id="680026.AB733_04765"/>
<dbReference type="PRINTS" id="PR00032">
    <property type="entry name" value="HTHARAC"/>
</dbReference>
<gene>
    <name evidence="5" type="ORF">C9I94_09570</name>
</gene>
<proteinExistence type="predicted"/>
<keyword evidence="6" id="KW-1185">Reference proteome</keyword>
<dbReference type="PANTHER" id="PTHR47894:SF4">
    <property type="entry name" value="HTH-TYPE TRANSCRIPTIONAL REGULATOR GADX"/>
    <property type="match status" value="1"/>
</dbReference>
<comment type="caution">
    <text evidence="5">The sequence shown here is derived from an EMBL/GenBank/DDBJ whole genome shotgun (WGS) entry which is preliminary data.</text>
</comment>
<accession>A0A0J8VD78</accession>
<evidence type="ECO:0000313" key="5">
    <source>
        <dbReference type="EMBL" id="PSW25043.1"/>
    </source>
</evidence>
<dbReference type="AlphaFoldDB" id="A0A0J8VD78"/>
<evidence type="ECO:0000313" key="6">
    <source>
        <dbReference type="Proteomes" id="UP000240481"/>
    </source>
</evidence>
<evidence type="ECO:0000256" key="1">
    <source>
        <dbReference type="ARBA" id="ARBA00023015"/>
    </source>
</evidence>
<dbReference type="EMBL" id="PYLZ01000004">
    <property type="protein sequence ID" value="PSW25043.1"/>
    <property type="molecule type" value="Genomic_DNA"/>
</dbReference>
<dbReference type="Proteomes" id="UP000240481">
    <property type="component" value="Unassembled WGS sequence"/>
</dbReference>
<dbReference type="SMART" id="SM00342">
    <property type="entry name" value="HTH_ARAC"/>
    <property type="match status" value="1"/>
</dbReference>
<evidence type="ECO:0000256" key="2">
    <source>
        <dbReference type="ARBA" id="ARBA00023125"/>
    </source>
</evidence>
<dbReference type="GO" id="GO:0005829">
    <property type="term" value="C:cytosol"/>
    <property type="evidence" value="ECO:0007669"/>
    <property type="project" value="TreeGrafter"/>
</dbReference>
<keyword evidence="1" id="KW-0805">Transcription regulation</keyword>
<dbReference type="InterPro" id="IPR020449">
    <property type="entry name" value="Tscrpt_reg_AraC-type_HTH"/>
</dbReference>
<keyword evidence="3" id="KW-0804">Transcription</keyword>
<dbReference type="SUPFAM" id="SSF46689">
    <property type="entry name" value="Homeodomain-like"/>
    <property type="match status" value="1"/>
</dbReference>
<keyword evidence="2" id="KW-0238">DNA-binding</keyword>
<dbReference type="GO" id="GO:0000976">
    <property type="term" value="F:transcription cis-regulatory region binding"/>
    <property type="evidence" value="ECO:0007669"/>
    <property type="project" value="TreeGrafter"/>
</dbReference>
<dbReference type="Pfam" id="PF12833">
    <property type="entry name" value="HTH_18"/>
    <property type="match status" value="1"/>
</dbReference>
<evidence type="ECO:0000259" key="4">
    <source>
        <dbReference type="PROSITE" id="PS01124"/>
    </source>
</evidence>